<evidence type="ECO:0000313" key="6">
    <source>
        <dbReference type="EMBL" id="QDI03933.1"/>
    </source>
</evidence>
<keyword evidence="3" id="KW-0159">Chromosome partition</keyword>
<reference evidence="6 7" key="1">
    <citation type="submission" date="2019-03" db="EMBL/GenBank/DDBJ databases">
        <title>Tal1 in Xanthomonas translucens pv. cerealis Contributes to Virulence in Bacterial Leaf Streak of Wheat.</title>
        <authorList>
            <person name="Shah S.M.A."/>
            <person name="Haq F."/>
            <person name="Ma W."/>
            <person name="Xu X."/>
            <person name="Wang S."/>
            <person name="Xu Z."/>
            <person name="Zou L."/>
            <person name="Zhu B."/>
            <person name="Chen G."/>
        </authorList>
    </citation>
    <scope>NUCLEOTIDE SEQUENCE [LARGE SCALE GENOMIC DNA]</scope>
    <source>
        <strain evidence="6 7">01</strain>
    </source>
</reference>
<proteinExistence type="predicted"/>
<dbReference type="Pfam" id="PF04079">
    <property type="entry name" value="SMC_ScpB"/>
    <property type="match status" value="1"/>
</dbReference>
<accession>A0A514EDT4</accession>
<dbReference type="AlphaFoldDB" id="A0A514EDT4"/>
<keyword evidence="4" id="KW-0131">Cell cycle</keyword>
<dbReference type="PANTHER" id="PTHR34298:SF2">
    <property type="entry name" value="SEGREGATION AND CONDENSATION PROTEIN B"/>
    <property type="match status" value="1"/>
</dbReference>
<dbReference type="InterPro" id="IPR036388">
    <property type="entry name" value="WH-like_DNA-bd_sf"/>
</dbReference>
<dbReference type="EMBL" id="CP038228">
    <property type="protein sequence ID" value="QDI03933.1"/>
    <property type="molecule type" value="Genomic_DNA"/>
</dbReference>
<protein>
    <submittedName>
        <fullName evidence="6">SMC-Scp complex subunit ScpB</fullName>
    </submittedName>
</protein>
<feature type="region of interest" description="Disordered" evidence="5">
    <location>
        <begin position="208"/>
        <end position="227"/>
    </location>
</feature>
<dbReference type="InterPro" id="IPR005234">
    <property type="entry name" value="ScpB_csome_segregation"/>
</dbReference>
<evidence type="ECO:0000313" key="7">
    <source>
        <dbReference type="Proteomes" id="UP000319349"/>
    </source>
</evidence>
<dbReference type="Gene3D" id="1.10.10.10">
    <property type="entry name" value="Winged helix-like DNA-binding domain superfamily/Winged helix DNA-binding domain"/>
    <property type="match status" value="2"/>
</dbReference>
<keyword evidence="1" id="KW-0963">Cytoplasm</keyword>
<dbReference type="Proteomes" id="UP000319349">
    <property type="component" value="Chromosome"/>
</dbReference>
<dbReference type="PANTHER" id="PTHR34298">
    <property type="entry name" value="SEGREGATION AND CONDENSATION PROTEIN B"/>
    <property type="match status" value="1"/>
</dbReference>
<dbReference type="RefSeq" id="WP_142742334.1">
    <property type="nucleotide sequence ID" value="NZ_CP038228.1"/>
</dbReference>
<evidence type="ECO:0000256" key="4">
    <source>
        <dbReference type="ARBA" id="ARBA00023306"/>
    </source>
</evidence>
<dbReference type="SUPFAM" id="SSF46785">
    <property type="entry name" value="Winged helix' DNA-binding domain"/>
    <property type="match status" value="2"/>
</dbReference>
<feature type="compositionally biased region" description="Low complexity" evidence="5">
    <location>
        <begin position="299"/>
        <end position="308"/>
    </location>
</feature>
<organism evidence="6 7">
    <name type="scientific">Xanthomonas cerealis pv. cerealis</name>
    <dbReference type="NCBI Taxonomy" id="152263"/>
    <lineage>
        <taxon>Bacteria</taxon>
        <taxon>Pseudomonadati</taxon>
        <taxon>Pseudomonadota</taxon>
        <taxon>Gammaproteobacteria</taxon>
        <taxon>Lysobacterales</taxon>
        <taxon>Lysobacteraceae</taxon>
        <taxon>Xanthomonas</taxon>
        <taxon>Xanthomonas translucens group</taxon>
        <taxon>Xanthomonas cerealis</taxon>
    </lineage>
</organism>
<feature type="compositionally biased region" description="Low complexity" evidence="5">
    <location>
        <begin position="239"/>
        <end position="288"/>
    </location>
</feature>
<dbReference type="InterPro" id="IPR036390">
    <property type="entry name" value="WH_DNA-bd_sf"/>
</dbReference>
<dbReference type="GO" id="GO:0051304">
    <property type="term" value="P:chromosome separation"/>
    <property type="evidence" value="ECO:0007669"/>
    <property type="project" value="InterPro"/>
</dbReference>
<evidence type="ECO:0000256" key="5">
    <source>
        <dbReference type="SAM" id="MobiDB-lite"/>
    </source>
</evidence>
<sequence length="329" mass="34543">MDQALINRIVEAALLAANQPLPLAQLHGLFPEDEPAPPGSIERALEQLREACAGRGVELVEVASGFRYQVNSEVHPWVARLWTERKTRYTRATLETLALIAYRQPITRGEIEQVRGVAVSSNIIQALEEREWIRVVGHRDVPGKPALFGTTKGFLDYFGLKRLDELPPLSELKDIGELEPQLQLDRATLPVGDMAQAGAADADAGAAKSAADADAAEARDDNDATSDLETASDADAVQADGDSAAAAHAADATAAAPSDSDTDADAPTADASAPDTAPTGEPEAAPGERAADANEAEDNAVATTTVAVDDADSEPQVDAPRAGRSQVNE</sequence>
<evidence type="ECO:0000256" key="1">
    <source>
        <dbReference type="ARBA" id="ARBA00022490"/>
    </source>
</evidence>
<dbReference type="GO" id="GO:0051301">
    <property type="term" value="P:cell division"/>
    <property type="evidence" value="ECO:0007669"/>
    <property type="project" value="UniProtKB-KW"/>
</dbReference>
<gene>
    <name evidence="6" type="primary">scpB</name>
    <name evidence="6" type="ORF">E4A48_09750</name>
</gene>
<keyword evidence="7" id="KW-1185">Reference proteome</keyword>
<dbReference type="NCBIfam" id="TIGR00281">
    <property type="entry name" value="SMC-Scp complex subunit ScpB"/>
    <property type="match status" value="1"/>
</dbReference>
<name>A0A514EDT4_9XANT</name>
<keyword evidence="2" id="KW-0132">Cell division</keyword>
<feature type="region of interest" description="Disordered" evidence="5">
    <location>
        <begin position="239"/>
        <end position="329"/>
    </location>
</feature>
<evidence type="ECO:0000256" key="3">
    <source>
        <dbReference type="ARBA" id="ARBA00022829"/>
    </source>
</evidence>
<evidence type="ECO:0000256" key="2">
    <source>
        <dbReference type="ARBA" id="ARBA00022618"/>
    </source>
</evidence>